<dbReference type="AlphaFoldDB" id="A0A1G2HV51"/>
<comment type="caution">
    <text evidence="2">The sequence shown here is derived from an EMBL/GenBank/DDBJ whole genome shotgun (WGS) entry which is preliminary data.</text>
</comment>
<dbReference type="EMBL" id="MHOP01000006">
    <property type="protein sequence ID" value="OGZ66335.1"/>
    <property type="molecule type" value="Genomic_DNA"/>
</dbReference>
<feature type="transmembrane region" description="Helical" evidence="1">
    <location>
        <begin position="12"/>
        <end position="30"/>
    </location>
</feature>
<protein>
    <submittedName>
        <fullName evidence="2">Uncharacterized protein</fullName>
    </submittedName>
</protein>
<evidence type="ECO:0000313" key="3">
    <source>
        <dbReference type="Proteomes" id="UP000178774"/>
    </source>
</evidence>
<accession>A0A1G2HV51</accession>
<sequence>MKKKNWRQRIIRIFIVVIFCTIPFFLGNFYHAHQYRAEIEAGQNWETTHSDITNRVKINCYIGNKQIFSAEDTNLEFTQKDFDTNGEFIGHDKNSLIQKVCGISSGEMDEIIARIRQGEDAPLLFSVTLTN</sequence>
<proteinExistence type="predicted"/>
<evidence type="ECO:0000256" key="1">
    <source>
        <dbReference type="SAM" id="Phobius"/>
    </source>
</evidence>
<evidence type="ECO:0000313" key="2">
    <source>
        <dbReference type="EMBL" id="OGZ66335.1"/>
    </source>
</evidence>
<reference evidence="2 3" key="1">
    <citation type="journal article" date="2016" name="Nat. Commun.">
        <title>Thousands of microbial genomes shed light on interconnected biogeochemical processes in an aquifer system.</title>
        <authorList>
            <person name="Anantharaman K."/>
            <person name="Brown C.T."/>
            <person name="Hug L.A."/>
            <person name="Sharon I."/>
            <person name="Castelle C.J."/>
            <person name="Probst A.J."/>
            <person name="Thomas B.C."/>
            <person name="Singh A."/>
            <person name="Wilkins M.J."/>
            <person name="Karaoz U."/>
            <person name="Brodie E.L."/>
            <person name="Williams K.H."/>
            <person name="Hubbard S.S."/>
            <person name="Banfield J.F."/>
        </authorList>
    </citation>
    <scope>NUCLEOTIDE SEQUENCE [LARGE SCALE GENOMIC DNA]</scope>
</reference>
<dbReference type="Proteomes" id="UP000178774">
    <property type="component" value="Unassembled WGS sequence"/>
</dbReference>
<organism evidence="2 3">
    <name type="scientific">Candidatus Staskawiczbacteria bacterium RIFCSPHIGHO2_01_FULL_41_41</name>
    <dbReference type="NCBI Taxonomy" id="1802203"/>
    <lineage>
        <taxon>Bacteria</taxon>
        <taxon>Candidatus Staskawicziibacteriota</taxon>
    </lineage>
</organism>
<name>A0A1G2HV51_9BACT</name>
<keyword evidence="1" id="KW-0812">Transmembrane</keyword>
<gene>
    <name evidence="2" type="ORF">A2822_04720</name>
</gene>
<keyword evidence="1" id="KW-1133">Transmembrane helix</keyword>
<keyword evidence="1" id="KW-0472">Membrane</keyword>